<name>A0A9P0LDE3_ACAOB</name>
<proteinExistence type="predicted"/>
<dbReference type="Pfam" id="PF13359">
    <property type="entry name" value="DDE_Tnp_4"/>
    <property type="match status" value="1"/>
</dbReference>
<dbReference type="AlphaFoldDB" id="A0A9P0LDE3"/>
<gene>
    <name evidence="4" type="ORF">ACAOBT_LOCUS19973</name>
</gene>
<evidence type="ECO:0000313" key="5">
    <source>
        <dbReference type="Proteomes" id="UP001152888"/>
    </source>
</evidence>
<dbReference type="GO" id="GO:0046872">
    <property type="term" value="F:metal ion binding"/>
    <property type="evidence" value="ECO:0007669"/>
    <property type="project" value="UniProtKB-KW"/>
</dbReference>
<dbReference type="Proteomes" id="UP001152888">
    <property type="component" value="Unassembled WGS sequence"/>
</dbReference>
<feature type="domain" description="DDE Tnp4" evidence="3">
    <location>
        <begin position="28"/>
        <end position="106"/>
    </location>
</feature>
<keyword evidence="5" id="KW-1185">Reference proteome</keyword>
<evidence type="ECO:0000256" key="2">
    <source>
        <dbReference type="ARBA" id="ARBA00022723"/>
    </source>
</evidence>
<protein>
    <recommendedName>
        <fullName evidence="3">DDE Tnp4 domain-containing protein</fullName>
    </recommendedName>
</protein>
<keyword evidence="2" id="KW-0479">Metal-binding</keyword>
<organism evidence="4 5">
    <name type="scientific">Acanthoscelides obtectus</name>
    <name type="common">Bean weevil</name>
    <name type="synonym">Bruchus obtectus</name>
    <dbReference type="NCBI Taxonomy" id="200917"/>
    <lineage>
        <taxon>Eukaryota</taxon>
        <taxon>Metazoa</taxon>
        <taxon>Ecdysozoa</taxon>
        <taxon>Arthropoda</taxon>
        <taxon>Hexapoda</taxon>
        <taxon>Insecta</taxon>
        <taxon>Pterygota</taxon>
        <taxon>Neoptera</taxon>
        <taxon>Endopterygota</taxon>
        <taxon>Coleoptera</taxon>
        <taxon>Polyphaga</taxon>
        <taxon>Cucujiformia</taxon>
        <taxon>Chrysomeloidea</taxon>
        <taxon>Chrysomelidae</taxon>
        <taxon>Bruchinae</taxon>
        <taxon>Bruchini</taxon>
        <taxon>Acanthoscelides</taxon>
    </lineage>
</organism>
<evidence type="ECO:0000256" key="1">
    <source>
        <dbReference type="ARBA" id="ARBA00001968"/>
    </source>
</evidence>
<reference evidence="4" key="1">
    <citation type="submission" date="2022-03" db="EMBL/GenBank/DDBJ databases">
        <authorList>
            <person name="Sayadi A."/>
        </authorList>
    </citation>
    <scope>NUCLEOTIDE SEQUENCE</scope>
</reference>
<accession>A0A9P0LDE3</accession>
<dbReference type="OrthoDB" id="6775549at2759"/>
<sequence>MGKALENGSLHLPPDQFLPGTTQLAPCVILGDEAFPLKRYLMRPFPGSQVDDPANKQFNYRLDFARRIVENTFGILSQKFRIYNRRMQANPENADYIILATFVLHNFIKIYDGFSFTATDPPSSIVNSELQYIPLQGGNATEEAFQVRNVFKNYFLLPQSQLIN</sequence>
<evidence type="ECO:0000313" key="4">
    <source>
        <dbReference type="EMBL" id="CAH1990945.1"/>
    </source>
</evidence>
<comment type="caution">
    <text evidence="4">The sequence shown here is derived from an EMBL/GenBank/DDBJ whole genome shotgun (WGS) entry which is preliminary data.</text>
</comment>
<dbReference type="EMBL" id="CAKOFQ010007102">
    <property type="protein sequence ID" value="CAH1990945.1"/>
    <property type="molecule type" value="Genomic_DNA"/>
</dbReference>
<dbReference type="InterPro" id="IPR027806">
    <property type="entry name" value="HARBI1_dom"/>
</dbReference>
<comment type="cofactor">
    <cofactor evidence="1">
        <name>a divalent metal cation</name>
        <dbReference type="ChEBI" id="CHEBI:60240"/>
    </cofactor>
</comment>
<evidence type="ECO:0000259" key="3">
    <source>
        <dbReference type="Pfam" id="PF13359"/>
    </source>
</evidence>